<evidence type="ECO:0000313" key="2">
    <source>
        <dbReference type="Proteomes" id="UP000321717"/>
    </source>
</evidence>
<dbReference type="Proteomes" id="UP000321717">
    <property type="component" value="Unassembled WGS sequence"/>
</dbReference>
<sequence length="142" mass="16737">MHLLNVFSRDAFAFLFWCWLSCRRSFDRSRLAFEYAKLPEFVCEIYFEAAAMNVKPPIPQLGEEDLCYVHWNVMELTCILRYKHHFISEVGEKVASVLKVDTIDARWSFRVAPGHESREVIKNGGHQRPHFWFRDNLNAPST</sequence>
<evidence type="ECO:0000313" key="1">
    <source>
        <dbReference type="EMBL" id="GEO83775.1"/>
    </source>
</evidence>
<keyword evidence="2" id="KW-1185">Reference proteome</keyword>
<reference evidence="1 2" key="1">
    <citation type="submission" date="2019-07" db="EMBL/GenBank/DDBJ databases">
        <title>Whole genome shotgun sequence of Rhizobium naphthalenivorans NBRC 107585.</title>
        <authorList>
            <person name="Hosoyama A."/>
            <person name="Uohara A."/>
            <person name="Ohji S."/>
            <person name="Ichikawa N."/>
        </authorList>
    </citation>
    <scope>NUCLEOTIDE SEQUENCE [LARGE SCALE GENOMIC DNA]</scope>
    <source>
        <strain evidence="1 2">NBRC 107585</strain>
    </source>
</reference>
<dbReference type="AlphaFoldDB" id="A0A512HE91"/>
<name>A0A512HE91_9HYPH</name>
<accession>A0A512HE91</accession>
<protein>
    <submittedName>
        <fullName evidence="1">Uncharacterized protein</fullName>
    </submittedName>
</protein>
<comment type="caution">
    <text evidence="1">The sequence shown here is derived from an EMBL/GenBank/DDBJ whole genome shotgun (WGS) entry which is preliminary data.</text>
</comment>
<gene>
    <name evidence="1" type="ORF">RNA01_07070</name>
</gene>
<organism evidence="1 2">
    <name type="scientific">Ciceribacter naphthalenivorans</name>
    <dbReference type="NCBI Taxonomy" id="1118451"/>
    <lineage>
        <taxon>Bacteria</taxon>
        <taxon>Pseudomonadati</taxon>
        <taxon>Pseudomonadota</taxon>
        <taxon>Alphaproteobacteria</taxon>
        <taxon>Hyphomicrobiales</taxon>
        <taxon>Rhizobiaceae</taxon>
        <taxon>Ciceribacter</taxon>
    </lineage>
</organism>
<dbReference type="EMBL" id="BJZP01000002">
    <property type="protein sequence ID" value="GEO83775.1"/>
    <property type="molecule type" value="Genomic_DNA"/>
</dbReference>
<proteinExistence type="predicted"/>